<comment type="catalytic activity">
    <reaction evidence="1">
        <text>L-lysine = D-beta-lysine</text>
        <dbReference type="Rhea" id="RHEA:44148"/>
        <dbReference type="ChEBI" id="CHEBI:32551"/>
        <dbReference type="ChEBI" id="CHEBI:84138"/>
    </reaction>
</comment>
<keyword evidence="10" id="KW-0408">Iron</keyword>
<evidence type="ECO:0000256" key="1">
    <source>
        <dbReference type="ARBA" id="ARBA00001352"/>
    </source>
</evidence>
<dbReference type="InterPro" id="IPR022462">
    <property type="entry name" value="EpmB"/>
</dbReference>
<evidence type="ECO:0000256" key="6">
    <source>
        <dbReference type="ARBA" id="ARBA00022485"/>
    </source>
</evidence>
<gene>
    <name evidence="15" type="primary">epmB</name>
    <name evidence="15" type="ORF">GCM10023116_44560</name>
</gene>
<comment type="cofactor">
    <cofactor evidence="2">
        <name>pyridoxal 5'-phosphate</name>
        <dbReference type="ChEBI" id="CHEBI:597326"/>
    </cofactor>
</comment>
<dbReference type="Pfam" id="PF04055">
    <property type="entry name" value="Radical_SAM"/>
    <property type="match status" value="1"/>
</dbReference>
<name>A0ABP8VB22_9GAMM</name>
<dbReference type="SFLD" id="SFLDF00314">
    <property type="entry name" value="L-lysine_2_3-aminomutase_(yjeK"/>
    <property type="match status" value="1"/>
</dbReference>
<dbReference type="InterPro" id="IPR013785">
    <property type="entry name" value="Aldolase_TIM"/>
</dbReference>
<protein>
    <recommendedName>
        <fullName evidence="5">L-lysine 2,3-aminomutase</fullName>
    </recommendedName>
    <alternativeName>
        <fullName evidence="13">EF-P post-translational modification enzyme B</fullName>
    </alternativeName>
</protein>
<feature type="domain" description="Radical SAM core" evidence="14">
    <location>
        <begin position="113"/>
        <end position="337"/>
    </location>
</feature>
<organism evidence="15 16">
    <name type="scientific">Kistimonas scapharcae</name>
    <dbReference type="NCBI Taxonomy" id="1036133"/>
    <lineage>
        <taxon>Bacteria</taxon>
        <taxon>Pseudomonadati</taxon>
        <taxon>Pseudomonadota</taxon>
        <taxon>Gammaproteobacteria</taxon>
        <taxon>Oceanospirillales</taxon>
        <taxon>Endozoicomonadaceae</taxon>
        <taxon>Kistimonas</taxon>
    </lineage>
</organism>
<comment type="caution">
    <text evidence="15">The sequence shown here is derived from an EMBL/GenBank/DDBJ whole genome shotgun (WGS) entry which is preliminary data.</text>
</comment>
<evidence type="ECO:0000256" key="2">
    <source>
        <dbReference type="ARBA" id="ARBA00001933"/>
    </source>
</evidence>
<comment type="similarity">
    <text evidence="4">Belongs to the radical SAM superfamily. KamA family.</text>
</comment>
<dbReference type="PANTHER" id="PTHR30538">
    <property type="entry name" value="LYSINE 2,3-AMINOMUTASE-RELATED"/>
    <property type="match status" value="1"/>
</dbReference>
<evidence type="ECO:0000313" key="15">
    <source>
        <dbReference type="EMBL" id="GAA4652172.1"/>
    </source>
</evidence>
<keyword evidence="16" id="KW-1185">Reference proteome</keyword>
<evidence type="ECO:0000256" key="10">
    <source>
        <dbReference type="ARBA" id="ARBA00023004"/>
    </source>
</evidence>
<dbReference type="PIRSF" id="PIRSF004911">
    <property type="entry name" value="DUF160"/>
    <property type="match status" value="1"/>
</dbReference>
<dbReference type="RefSeq" id="WP_345198688.1">
    <property type="nucleotide sequence ID" value="NZ_BAABFL010000470.1"/>
</dbReference>
<dbReference type="InterPro" id="IPR007197">
    <property type="entry name" value="rSAM"/>
</dbReference>
<reference evidence="16" key="1">
    <citation type="journal article" date="2019" name="Int. J. Syst. Evol. Microbiol.">
        <title>The Global Catalogue of Microorganisms (GCM) 10K type strain sequencing project: providing services to taxonomists for standard genome sequencing and annotation.</title>
        <authorList>
            <consortium name="The Broad Institute Genomics Platform"/>
            <consortium name="The Broad Institute Genome Sequencing Center for Infectious Disease"/>
            <person name="Wu L."/>
            <person name="Ma J."/>
        </authorList>
    </citation>
    <scope>NUCLEOTIDE SEQUENCE [LARGE SCALE GENOMIC DNA]</scope>
    <source>
        <strain evidence="16">JCM 17805</strain>
    </source>
</reference>
<evidence type="ECO:0000259" key="14">
    <source>
        <dbReference type="PROSITE" id="PS51918"/>
    </source>
</evidence>
<evidence type="ECO:0000256" key="13">
    <source>
        <dbReference type="ARBA" id="ARBA00030756"/>
    </source>
</evidence>
<evidence type="ECO:0000256" key="12">
    <source>
        <dbReference type="ARBA" id="ARBA00023235"/>
    </source>
</evidence>
<keyword evidence="11" id="KW-0411">Iron-sulfur</keyword>
<evidence type="ECO:0000256" key="8">
    <source>
        <dbReference type="ARBA" id="ARBA00022723"/>
    </source>
</evidence>
<keyword evidence="8" id="KW-0479">Metal-binding</keyword>
<dbReference type="Gene3D" id="3.20.20.70">
    <property type="entry name" value="Aldolase class I"/>
    <property type="match status" value="1"/>
</dbReference>
<proteinExistence type="inferred from homology"/>
<keyword evidence="7" id="KW-0949">S-adenosyl-L-methionine</keyword>
<evidence type="ECO:0000256" key="5">
    <source>
        <dbReference type="ARBA" id="ARBA00022363"/>
    </source>
</evidence>
<dbReference type="EMBL" id="BAABFL010000470">
    <property type="protein sequence ID" value="GAA4652172.1"/>
    <property type="molecule type" value="Genomic_DNA"/>
</dbReference>
<keyword evidence="12" id="KW-0413">Isomerase</keyword>
<sequence length="348" mass="39050">MITRSAHNLTTEPVAPAHRPAWQHILSDAITDPAALLRLLELDPALLPAAKKASESFRLRVPLPYIARMQKGNPDDPLLKQVLPVADELIETPGYSADPLGEAPKNAKKGILHKYRNRLLLMLGSACAVNCRFCFRRHFPYDDNKMNRAEWQEALDYIAADTSLTEVIFSGGDPLAVNDARLRWLTEAIAEIPHVKRLRIHTRLPIVVPQRITEEMLSWFTGTRLKPILVVHCNHAREIDADVCHSLTSLRNAGVTLLSQTVVLRGINDNVEAMVDLNETLFDNGVLPYYLHLFDKVQGAAHFDLDETRARRLLGEMSRHCSGYLVPRLAREKAGAPCKITLSPLYDD</sequence>
<evidence type="ECO:0000313" key="16">
    <source>
        <dbReference type="Proteomes" id="UP001500604"/>
    </source>
</evidence>
<dbReference type="NCBIfam" id="TIGR00238">
    <property type="entry name" value="KamA family radical SAM protein"/>
    <property type="match status" value="1"/>
</dbReference>
<dbReference type="InterPro" id="IPR058240">
    <property type="entry name" value="rSAM_sf"/>
</dbReference>
<dbReference type="InterPro" id="IPR003739">
    <property type="entry name" value="Lys_aminomutase/Glu_NH3_mut"/>
</dbReference>
<evidence type="ECO:0000256" key="3">
    <source>
        <dbReference type="ARBA" id="ARBA00001966"/>
    </source>
</evidence>
<evidence type="ECO:0000256" key="11">
    <source>
        <dbReference type="ARBA" id="ARBA00023014"/>
    </source>
</evidence>
<dbReference type="Proteomes" id="UP001500604">
    <property type="component" value="Unassembled WGS sequence"/>
</dbReference>
<dbReference type="PROSITE" id="PS51918">
    <property type="entry name" value="RADICAL_SAM"/>
    <property type="match status" value="1"/>
</dbReference>
<evidence type="ECO:0000256" key="9">
    <source>
        <dbReference type="ARBA" id="ARBA00022898"/>
    </source>
</evidence>
<accession>A0ABP8VB22</accession>
<dbReference type="SFLD" id="SFLDG01070">
    <property type="entry name" value="PLP-dependent"/>
    <property type="match status" value="1"/>
</dbReference>
<dbReference type="CDD" id="cd01335">
    <property type="entry name" value="Radical_SAM"/>
    <property type="match status" value="1"/>
</dbReference>
<keyword evidence="6" id="KW-0004">4Fe-4S</keyword>
<evidence type="ECO:0000256" key="4">
    <source>
        <dbReference type="ARBA" id="ARBA00008703"/>
    </source>
</evidence>
<dbReference type="SUPFAM" id="SSF102114">
    <property type="entry name" value="Radical SAM enzymes"/>
    <property type="match status" value="1"/>
</dbReference>
<dbReference type="PANTHER" id="PTHR30538:SF1">
    <property type="entry name" value="L-LYSINE 2,3-AMINOMUTASE"/>
    <property type="match status" value="1"/>
</dbReference>
<evidence type="ECO:0000256" key="7">
    <source>
        <dbReference type="ARBA" id="ARBA00022691"/>
    </source>
</evidence>
<dbReference type="SFLD" id="SFLDS00029">
    <property type="entry name" value="Radical_SAM"/>
    <property type="match status" value="1"/>
</dbReference>
<keyword evidence="9" id="KW-0663">Pyridoxal phosphate</keyword>
<dbReference type="NCBIfam" id="TIGR03821">
    <property type="entry name" value="EFP_modif_epmB"/>
    <property type="match status" value="1"/>
</dbReference>
<comment type="cofactor">
    <cofactor evidence="3">
        <name>[4Fe-4S] cluster</name>
        <dbReference type="ChEBI" id="CHEBI:49883"/>
    </cofactor>
</comment>